<dbReference type="EMBL" id="JAMQOL010000006">
    <property type="protein sequence ID" value="MCM4076883.1"/>
    <property type="molecule type" value="Genomic_DNA"/>
</dbReference>
<comment type="caution">
    <text evidence="2">The sequence shown here is derived from an EMBL/GenBank/DDBJ whole genome shotgun (WGS) entry which is preliminary data.</text>
</comment>
<keyword evidence="1" id="KW-0812">Transmembrane</keyword>
<evidence type="ECO:0000313" key="3">
    <source>
        <dbReference type="Proteomes" id="UP001523216"/>
    </source>
</evidence>
<keyword evidence="1" id="KW-1133">Transmembrane helix</keyword>
<reference evidence="2 3" key="1">
    <citation type="submission" date="2022-06" db="EMBL/GenBank/DDBJ databases">
        <title>Actinoplanes abujensis sp. nov., isolated from Nigerian arid soil.</title>
        <authorList>
            <person name="Ding P."/>
        </authorList>
    </citation>
    <scope>NUCLEOTIDE SEQUENCE [LARGE SCALE GENOMIC DNA]</scope>
    <source>
        <strain evidence="3">TRM88002</strain>
    </source>
</reference>
<dbReference type="RefSeq" id="WP_251796759.1">
    <property type="nucleotide sequence ID" value="NZ_JAMQOL010000006.1"/>
</dbReference>
<keyword evidence="3" id="KW-1185">Reference proteome</keyword>
<sequence>MNDDEYGPRLLSPLREEPAGPPAIDVVRAMREGRRMRRRRWWTGGSALAALLAAGLTGGLLVADRGTPRPDPVLPAACAPGALPIGLHENVEVTGGDPTGAWIVGYSREPRGSGIPSSILVWHNGALVTDVKPPALKKGSGGVWMNDVNSSGVAVGGNFDGDPEPYVIEGGRIRKLAGGIGDADAINEAGVIAGKVVARGEPPTSERPARWASPGAEPVLLPLPDDLNKIATKVVDVAGDGTVIGGINMKAYLWRPDGSHGYLKLPAIEGERVNGFTPMALRQGWLYGALFTSPPGATSPPRPGIGKAAVHRYELRTGAWQKVADDLRQAQVAGDNAERFVQDEPKTYDGLSILDLPPYVTPAPAPDASPGGTSVEVLSDDAGVASGTTVGFEADGSMTAVPVIWRCR</sequence>
<name>A0ABT0XSY6_9ACTN</name>
<accession>A0ABT0XSY6</accession>
<organism evidence="2 3">
    <name type="scientific">Paractinoplanes hotanensis</name>
    <dbReference type="NCBI Taxonomy" id="2906497"/>
    <lineage>
        <taxon>Bacteria</taxon>
        <taxon>Bacillati</taxon>
        <taxon>Actinomycetota</taxon>
        <taxon>Actinomycetes</taxon>
        <taxon>Micromonosporales</taxon>
        <taxon>Micromonosporaceae</taxon>
        <taxon>Paractinoplanes</taxon>
    </lineage>
</organism>
<protein>
    <submittedName>
        <fullName evidence="2">Uncharacterized protein</fullName>
    </submittedName>
</protein>
<evidence type="ECO:0000256" key="1">
    <source>
        <dbReference type="SAM" id="Phobius"/>
    </source>
</evidence>
<feature type="transmembrane region" description="Helical" evidence="1">
    <location>
        <begin position="41"/>
        <end position="63"/>
    </location>
</feature>
<keyword evidence="1" id="KW-0472">Membrane</keyword>
<gene>
    <name evidence="2" type="ORF">LXN57_04800</name>
</gene>
<dbReference type="Proteomes" id="UP001523216">
    <property type="component" value="Unassembled WGS sequence"/>
</dbReference>
<evidence type="ECO:0000313" key="2">
    <source>
        <dbReference type="EMBL" id="MCM4076883.1"/>
    </source>
</evidence>
<proteinExistence type="predicted"/>